<gene>
    <name evidence="12" type="ORF">G7Y89_g14594</name>
</gene>
<evidence type="ECO:0000256" key="2">
    <source>
        <dbReference type="ARBA" id="ARBA00008612"/>
    </source>
</evidence>
<evidence type="ECO:0000256" key="6">
    <source>
        <dbReference type="ARBA" id="ARBA00030406"/>
    </source>
</evidence>
<dbReference type="Gene3D" id="3.20.20.100">
    <property type="entry name" value="NADP-dependent oxidoreductase domain"/>
    <property type="match status" value="1"/>
</dbReference>
<dbReference type="GO" id="GO:0006750">
    <property type="term" value="P:glutathione biosynthetic process"/>
    <property type="evidence" value="ECO:0007669"/>
    <property type="project" value="UniProtKB-UniPathway"/>
</dbReference>
<name>A0A8H4QZ00_9HELO</name>
<feature type="region of interest" description="Disordered" evidence="10">
    <location>
        <begin position="118"/>
        <end position="145"/>
    </location>
</feature>
<dbReference type="Proteomes" id="UP000566819">
    <property type="component" value="Unassembled WGS sequence"/>
</dbReference>
<sequence>MCWNLFIAIVPTKANLYITPLHLFQSLPKYHLFTTTGLNKDSPSGTSNPHFSSITPLQIDPDQELFGNKASTMTRLILSTSNIMTGGPSIIRKPGADRSNLELTNSLRSNFLAAQQDYSPISSSNGNSPDSFEEEESLRRPPASIWTTRDGSDYYIPTIDWSMSGLAEEPSQYDITAKLFYLPGADVRDRAQHTKDAIQLVLKELGVDSINLLIVSFPGMSFEGDCEWEADKKNSAQGNDEEEIASWPALEELYDHGTVKKLGLAEYGSEKLSRFLNKVRIRPKVDQVNVKDCCNVPPPLLKLAKLENIELLVHNDCTNILPSGTLRELLGQGVRGAGVLSESKRGLDGMKGDLLPEWVVKYTAVVRDRGVIENKGYFAAAQLRE</sequence>
<evidence type="ECO:0000256" key="8">
    <source>
        <dbReference type="ARBA" id="ARBA00031732"/>
    </source>
</evidence>
<dbReference type="GO" id="GO:0030234">
    <property type="term" value="F:enzyme regulator activity"/>
    <property type="evidence" value="ECO:0007669"/>
    <property type="project" value="TreeGrafter"/>
</dbReference>
<protein>
    <recommendedName>
        <fullName evidence="8">GCS light chain</fullName>
    </recommendedName>
    <alternativeName>
        <fullName evidence="6">Gamma-ECS regulatory subunit</fullName>
    </alternativeName>
    <alternativeName>
        <fullName evidence="9">Gamma-glutamylcysteine synthetase regulatory subunit</fullName>
    </alternativeName>
    <alternativeName>
        <fullName evidence="7">Glutamate--cysteine ligase modifier subunit</fullName>
    </alternativeName>
</protein>
<evidence type="ECO:0000313" key="12">
    <source>
        <dbReference type="EMBL" id="KAF4620224.1"/>
    </source>
</evidence>
<dbReference type="InterPro" id="IPR023210">
    <property type="entry name" value="NADP_OxRdtase_dom"/>
</dbReference>
<comment type="caution">
    <text evidence="12">The sequence shown here is derived from an EMBL/GenBank/DDBJ whole genome shotgun (WGS) entry which is preliminary data.</text>
</comment>
<dbReference type="FunFam" id="3.20.20.100:FF:000026">
    <property type="entry name" value="Gamma-cysteine synthetase regulatory subunit, putative"/>
    <property type="match status" value="1"/>
</dbReference>
<evidence type="ECO:0000256" key="4">
    <source>
        <dbReference type="ARBA" id="ARBA00022684"/>
    </source>
</evidence>
<evidence type="ECO:0000256" key="5">
    <source>
        <dbReference type="ARBA" id="ARBA00023002"/>
    </source>
</evidence>
<proteinExistence type="inferred from homology"/>
<evidence type="ECO:0000259" key="11">
    <source>
        <dbReference type="Pfam" id="PF00248"/>
    </source>
</evidence>
<feature type="compositionally biased region" description="Polar residues" evidence="10">
    <location>
        <begin position="118"/>
        <end position="130"/>
    </location>
</feature>
<keyword evidence="5" id="KW-0560">Oxidoreductase</keyword>
<feature type="domain" description="NADP-dependent oxidoreductase" evidence="11">
    <location>
        <begin position="169"/>
        <end position="313"/>
    </location>
</feature>
<dbReference type="GO" id="GO:0016491">
    <property type="term" value="F:oxidoreductase activity"/>
    <property type="evidence" value="ECO:0007669"/>
    <property type="project" value="UniProtKB-KW"/>
</dbReference>
<comment type="subunit">
    <text evidence="3">Heterodimer of a catalytic heavy chain and a regulatory light chain.</text>
</comment>
<evidence type="ECO:0000256" key="9">
    <source>
        <dbReference type="ARBA" id="ARBA00032926"/>
    </source>
</evidence>
<dbReference type="EMBL" id="JAAMPI010001972">
    <property type="protein sequence ID" value="KAF4620224.1"/>
    <property type="molecule type" value="Genomic_DNA"/>
</dbReference>
<dbReference type="PANTHER" id="PTHR13295">
    <property type="entry name" value="GLUTAMATE CYSTEINE LIGASE REGULATORY SUBUNIT"/>
    <property type="match status" value="1"/>
</dbReference>
<dbReference type="UniPathway" id="UPA00142">
    <property type="reaction ID" value="UER00209"/>
</dbReference>
<dbReference type="SUPFAM" id="SSF51430">
    <property type="entry name" value="NAD(P)-linked oxidoreductase"/>
    <property type="match status" value="1"/>
</dbReference>
<comment type="pathway">
    <text evidence="1">Sulfur metabolism; glutathione biosynthesis; glutathione from L-cysteine and L-glutamate: step 1/2.</text>
</comment>
<evidence type="ECO:0000313" key="13">
    <source>
        <dbReference type="Proteomes" id="UP000566819"/>
    </source>
</evidence>
<dbReference type="AlphaFoldDB" id="A0A8H4QZ00"/>
<dbReference type="PANTHER" id="PTHR13295:SF4">
    <property type="entry name" value="GLUTAMATE--CYSTEINE LIGASE REGULATORY SUBUNIT"/>
    <property type="match status" value="1"/>
</dbReference>
<reference evidence="12 13" key="1">
    <citation type="submission" date="2020-03" db="EMBL/GenBank/DDBJ databases">
        <title>Draft Genome Sequence of Cudoniella acicularis.</title>
        <authorList>
            <person name="Buettner E."/>
            <person name="Kellner H."/>
        </authorList>
    </citation>
    <scope>NUCLEOTIDE SEQUENCE [LARGE SCALE GENOMIC DNA]</scope>
    <source>
        <strain evidence="12 13">DSM 108380</strain>
    </source>
</reference>
<dbReference type="InterPro" id="IPR036812">
    <property type="entry name" value="NAD(P)_OxRdtase_dom_sf"/>
</dbReference>
<comment type="similarity">
    <text evidence="2">Belongs to the aldo/keto reductase family. Glutamate--cysteine ligase light chain subfamily.</text>
</comment>
<dbReference type="GO" id="GO:0035226">
    <property type="term" value="F:glutamate-cysteine ligase catalytic subunit binding"/>
    <property type="evidence" value="ECO:0007669"/>
    <property type="project" value="InterPro"/>
</dbReference>
<dbReference type="GO" id="GO:0017109">
    <property type="term" value="C:glutamate-cysteine ligase complex"/>
    <property type="evidence" value="ECO:0007669"/>
    <property type="project" value="TreeGrafter"/>
</dbReference>
<evidence type="ECO:0000256" key="10">
    <source>
        <dbReference type="SAM" id="MobiDB-lite"/>
    </source>
</evidence>
<evidence type="ECO:0000256" key="1">
    <source>
        <dbReference type="ARBA" id="ARBA00005006"/>
    </source>
</evidence>
<accession>A0A8H4QZ00</accession>
<keyword evidence="13" id="KW-1185">Reference proteome</keyword>
<dbReference type="InterPro" id="IPR032963">
    <property type="entry name" value="Gclm"/>
</dbReference>
<dbReference type="OrthoDB" id="5596051at2759"/>
<keyword evidence="4" id="KW-0317">Glutathione biosynthesis</keyword>
<evidence type="ECO:0000256" key="3">
    <source>
        <dbReference type="ARBA" id="ARBA00011532"/>
    </source>
</evidence>
<evidence type="ECO:0000256" key="7">
    <source>
        <dbReference type="ARBA" id="ARBA00031154"/>
    </source>
</evidence>
<organism evidence="12 13">
    <name type="scientific">Cudoniella acicularis</name>
    <dbReference type="NCBI Taxonomy" id="354080"/>
    <lineage>
        <taxon>Eukaryota</taxon>
        <taxon>Fungi</taxon>
        <taxon>Dikarya</taxon>
        <taxon>Ascomycota</taxon>
        <taxon>Pezizomycotina</taxon>
        <taxon>Leotiomycetes</taxon>
        <taxon>Helotiales</taxon>
        <taxon>Tricladiaceae</taxon>
        <taxon>Cudoniella</taxon>
    </lineage>
</organism>
<dbReference type="Pfam" id="PF00248">
    <property type="entry name" value="Aldo_ket_red"/>
    <property type="match status" value="1"/>
</dbReference>